<dbReference type="Pfam" id="PF26588">
    <property type="entry name" value="GAIN_ADGRA3"/>
    <property type="match status" value="1"/>
</dbReference>
<feature type="domain" description="EGF-like" evidence="7">
    <location>
        <begin position="363"/>
        <end position="400"/>
    </location>
</feature>
<dbReference type="InterPro" id="IPR058808">
    <property type="entry name" value="GAIN_ADGRA2/3"/>
</dbReference>
<dbReference type="PRINTS" id="PR00205">
    <property type="entry name" value="CADHERIN"/>
</dbReference>
<dbReference type="PROSITE" id="PS50853">
    <property type="entry name" value="FN3"/>
    <property type="match status" value="1"/>
</dbReference>
<dbReference type="PANTHER" id="PTHR24049">
    <property type="entry name" value="CRUMBS FAMILY MEMBER"/>
    <property type="match status" value="1"/>
</dbReference>
<evidence type="ECO:0000256" key="6">
    <source>
        <dbReference type="PROSITE-ProRule" id="PRU00076"/>
    </source>
</evidence>
<dbReference type="InterPro" id="IPR000152">
    <property type="entry name" value="EGF-type_Asp/Asn_hydroxyl_site"/>
</dbReference>
<proteinExistence type="predicted"/>
<dbReference type="Proteomes" id="UP000694941">
    <property type="component" value="Unplaced"/>
</dbReference>
<feature type="domain" description="EGF-like" evidence="7">
    <location>
        <begin position="401"/>
        <end position="438"/>
    </location>
</feature>
<dbReference type="PROSITE" id="PS01187">
    <property type="entry name" value="EGF_CA"/>
    <property type="match status" value="1"/>
</dbReference>
<dbReference type="PROSITE" id="PS00022">
    <property type="entry name" value="EGF_1"/>
    <property type="match status" value="5"/>
</dbReference>
<keyword evidence="11" id="KW-1185">Reference proteome</keyword>
<dbReference type="Gene3D" id="2.10.25.10">
    <property type="entry name" value="Laminin"/>
    <property type="match status" value="5"/>
</dbReference>
<dbReference type="SMART" id="SM00181">
    <property type="entry name" value="EGF"/>
    <property type="match status" value="5"/>
</dbReference>
<evidence type="ECO:0000259" key="8">
    <source>
        <dbReference type="PROSITE" id="PS50227"/>
    </source>
</evidence>
<evidence type="ECO:0000313" key="11">
    <source>
        <dbReference type="Proteomes" id="UP000694941"/>
    </source>
</evidence>
<feature type="disulfide bond" evidence="6">
    <location>
        <begin position="329"/>
        <end position="339"/>
    </location>
</feature>
<dbReference type="CDD" id="cd00054">
    <property type="entry name" value="EGF_CA"/>
    <property type="match status" value="4"/>
</dbReference>
<dbReference type="PANTHER" id="PTHR24049:SF22">
    <property type="entry name" value="DROSOPHILA CRUMBS HOMOLOG"/>
    <property type="match status" value="1"/>
</dbReference>
<name>A0ABM1S8B8_LIMPO</name>
<dbReference type="InterPro" id="IPR003961">
    <property type="entry name" value="FN3_dom"/>
</dbReference>
<dbReference type="InterPro" id="IPR015919">
    <property type="entry name" value="Cadherin-like_sf"/>
</dbReference>
<dbReference type="PROSITE" id="PS50268">
    <property type="entry name" value="CADHERIN_2"/>
    <property type="match status" value="2"/>
</dbReference>
<dbReference type="PROSITE" id="PS00010">
    <property type="entry name" value="ASX_HYDROXYL"/>
    <property type="match status" value="1"/>
</dbReference>
<keyword evidence="4 6" id="KW-1015">Disulfide bond</keyword>
<keyword evidence="2" id="KW-0732">Signal</keyword>
<feature type="disulfide bond" evidence="6">
    <location>
        <begin position="390"/>
        <end position="399"/>
    </location>
</feature>
<dbReference type="InterPro" id="IPR036116">
    <property type="entry name" value="FN3_sf"/>
</dbReference>
<dbReference type="InterPro" id="IPR001879">
    <property type="entry name" value="GPCR_2_extracellular_dom"/>
</dbReference>
<dbReference type="SUPFAM" id="SSF57196">
    <property type="entry name" value="EGF/Laminin"/>
    <property type="match status" value="3"/>
</dbReference>
<keyword evidence="5" id="KW-0106">Calcium</keyword>
<dbReference type="Gene3D" id="2.60.40.60">
    <property type="entry name" value="Cadherins"/>
    <property type="match status" value="2"/>
</dbReference>
<dbReference type="CDD" id="cd00063">
    <property type="entry name" value="FN3"/>
    <property type="match status" value="1"/>
</dbReference>
<dbReference type="SUPFAM" id="SSF49265">
    <property type="entry name" value="Fibronectin type III"/>
    <property type="match status" value="1"/>
</dbReference>
<dbReference type="InterPro" id="IPR051022">
    <property type="entry name" value="Notch_Cell-Fate_Det"/>
</dbReference>
<evidence type="ECO:0000256" key="4">
    <source>
        <dbReference type="ARBA" id="ARBA00023157"/>
    </source>
</evidence>
<dbReference type="InterPro" id="IPR009030">
    <property type="entry name" value="Growth_fac_rcpt_cys_sf"/>
</dbReference>
<gene>
    <name evidence="12" type="primary">LOC106458031</name>
</gene>
<feature type="disulfide bond" evidence="6">
    <location>
        <begin position="504"/>
        <end position="513"/>
    </location>
</feature>
<feature type="disulfide bond" evidence="6">
    <location>
        <begin position="466"/>
        <end position="475"/>
    </location>
</feature>
<feature type="disulfide bond" evidence="6">
    <location>
        <begin position="428"/>
        <end position="437"/>
    </location>
</feature>
<dbReference type="Pfam" id="PF00041">
    <property type="entry name" value="fn3"/>
    <property type="match status" value="1"/>
</dbReference>
<dbReference type="Gene3D" id="2.60.40.10">
    <property type="entry name" value="Immunoglobulins"/>
    <property type="match status" value="1"/>
</dbReference>
<reference evidence="12" key="1">
    <citation type="submission" date="2025-08" db="UniProtKB">
        <authorList>
            <consortium name="RefSeq"/>
        </authorList>
    </citation>
    <scope>IDENTIFICATION</scope>
    <source>
        <tissue evidence="12">Muscle</tissue>
    </source>
</reference>
<dbReference type="SMART" id="SM00179">
    <property type="entry name" value="EGF_CA"/>
    <property type="match status" value="5"/>
</dbReference>
<dbReference type="GeneID" id="106458031"/>
<evidence type="ECO:0000313" key="12">
    <source>
        <dbReference type="RefSeq" id="XP_022239873.1"/>
    </source>
</evidence>
<feature type="domain" description="Fibronectin type-III" evidence="10">
    <location>
        <begin position="233"/>
        <end position="327"/>
    </location>
</feature>
<feature type="disulfide bond" evidence="6">
    <location>
        <begin position="352"/>
        <end position="361"/>
    </location>
</feature>
<dbReference type="InterPro" id="IPR002126">
    <property type="entry name" value="Cadherin-like_dom"/>
</dbReference>
<dbReference type="Pfam" id="PF00008">
    <property type="entry name" value="EGF"/>
    <property type="match status" value="4"/>
</dbReference>
<dbReference type="InterPro" id="IPR001881">
    <property type="entry name" value="EGF-like_Ca-bd_dom"/>
</dbReference>
<accession>A0ABM1S8B8</accession>
<evidence type="ECO:0000259" key="7">
    <source>
        <dbReference type="PROSITE" id="PS50026"/>
    </source>
</evidence>
<dbReference type="InterPro" id="IPR013783">
    <property type="entry name" value="Ig-like_fold"/>
</dbReference>
<dbReference type="SMART" id="SM00112">
    <property type="entry name" value="CA"/>
    <property type="match status" value="2"/>
</dbReference>
<evidence type="ECO:0000256" key="2">
    <source>
        <dbReference type="ARBA" id="ARBA00022729"/>
    </source>
</evidence>
<protein>
    <submittedName>
        <fullName evidence="12">Uncharacterized protein LOC106458031</fullName>
    </submittedName>
</protein>
<evidence type="ECO:0000259" key="9">
    <source>
        <dbReference type="PROSITE" id="PS50268"/>
    </source>
</evidence>
<keyword evidence="1 6" id="KW-0245">EGF-like domain</keyword>
<dbReference type="RefSeq" id="XP_022239873.1">
    <property type="nucleotide sequence ID" value="XM_022384165.1"/>
</dbReference>
<keyword evidence="3" id="KW-0677">Repeat</keyword>
<feature type="domain" description="EGF-like" evidence="7">
    <location>
        <begin position="439"/>
        <end position="476"/>
    </location>
</feature>
<evidence type="ECO:0000259" key="10">
    <source>
        <dbReference type="PROSITE" id="PS50853"/>
    </source>
</evidence>
<evidence type="ECO:0000256" key="1">
    <source>
        <dbReference type="ARBA" id="ARBA00022536"/>
    </source>
</evidence>
<dbReference type="PROSITE" id="PS01186">
    <property type="entry name" value="EGF_2"/>
    <property type="match status" value="5"/>
</dbReference>
<feature type="domain" description="Cadherin" evidence="9">
    <location>
        <begin position="44"/>
        <end position="133"/>
    </location>
</feature>
<evidence type="ECO:0000256" key="3">
    <source>
        <dbReference type="ARBA" id="ARBA00022737"/>
    </source>
</evidence>
<dbReference type="CDD" id="cd11304">
    <property type="entry name" value="Cadherin_repeat"/>
    <property type="match status" value="2"/>
</dbReference>
<dbReference type="InterPro" id="IPR018097">
    <property type="entry name" value="EGF_Ca-bd_CS"/>
</dbReference>
<organism evidence="11 12">
    <name type="scientific">Limulus polyphemus</name>
    <name type="common">Atlantic horseshoe crab</name>
    <dbReference type="NCBI Taxonomy" id="6850"/>
    <lineage>
        <taxon>Eukaryota</taxon>
        <taxon>Metazoa</taxon>
        <taxon>Ecdysozoa</taxon>
        <taxon>Arthropoda</taxon>
        <taxon>Chelicerata</taxon>
        <taxon>Merostomata</taxon>
        <taxon>Xiphosura</taxon>
        <taxon>Limulidae</taxon>
        <taxon>Limulus</taxon>
    </lineage>
</organism>
<dbReference type="PROSITE" id="PS50227">
    <property type="entry name" value="G_PROTEIN_RECEP_F2_3"/>
    <property type="match status" value="1"/>
</dbReference>
<dbReference type="InterPro" id="IPR000742">
    <property type="entry name" value="EGF"/>
</dbReference>
<feature type="domain" description="G-protein coupled receptors family 2 profile 1" evidence="8">
    <location>
        <begin position="492"/>
        <end position="569"/>
    </location>
</feature>
<evidence type="ECO:0000256" key="5">
    <source>
        <dbReference type="PROSITE-ProRule" id="PRU00043"/>
    </source>
</evidence>
<feature type="domain" description="EGF-like" evidence="7">
    <location>
        <begin position="478"/>
        <end position="514"/>
    </location>
</feature>
<dbReference type="SUPFAM" id="SSF57184">
    <property type="entry name" value="Growth factor receptor domain"/>
    <property type="match status" value="1"/>
</dbReference>
<sequence>MIKSMKCLYTFVLFGIYIYLCILDESQGKLKFVLSLRTPRVYYEAPPGVHVTTLNAYDSEVPQNPVTFNMLEVRDYSFFHLDQASGNLTTTRNIDRTIGQMYHVMIAAVSQGEAEVIHIRISVTEFNRFPPEFEKELYHEELHVNNSANTSVLRVHAHDADLVAYNSEIYYYLGKEAPDKIFELDPNTGQLTLMGDLNRSQHCLAFDVIAEDGGSPLRQARTRVEITIKTISEPLDIHTLNATDSLVYVCWSRPEFGDVTGYIIKYRKVGGEESGATIVNTTTSAAAKCITLKDLTPWTYYEFRLYGWNTNETGMRSNVNRFSTRRAYCSLNVCQNGECHVTTDDPGYRCECADGYYGDICDQFDQCSLKPCENLGVCRRTSNKSYNCECPIGFSGQNCTIFNPCAIQPCENGATCESSVSHTYTCRCAQGFYGKTCQNFDACISGPCRNGGTCHNTSSNGFSCECAVGYEGEQCEIHINECKSNPCLNGARCEDKVYSFTCLCTPGYHGNLCEDAVQCPPSTERTAQGAFYWNTTDHGTYSVQDCPYGMSDSRKEGFVRRYCHLLSNGLVKWEATYVKNCRGKDFYVAEQLTEELMSFTEDPTRINCEKLQEATKQIEKIVDYALYDKKIAQRMFSVISNMLAVNDSVLAEADDSENTTSRLLEVVDKYTAQVKLEQGQSVVLNTHNIALKALSWGHELYFNAEEFLTFSPNYQNYEVKQKTVSKITNNITTQSNERKECDGAINSKVKDREINIKGITIN</sequence>
<feature type="domain" description="EGF-like" evidence="7">
    <location>
        <begin position="325"/>
        <end position="362"/>
    </location>
</feature>
<comment type="caution">
    <text evidence="6">Lacks conserved residue(s) required for the propagation of feature annotation.</text>
</comment>
<dbReference type="PROSITE" id="PS50026">
    <property type="entry name" value="EGF_3"/>
    <property type="match status" value="5"/>
</dbReference>
<dbReference type="SUPFAM" id="SSF49313">
    <property type="entry name" value="Cadherin-like"/>
    <property type="match status" value="2"/>
</dbReference>
<feature type="domain" description="Cadherin" evidence="9">
    <location>
        <begin position="134"/>
        <end position="256"/>
    </location>
</feature>
<dbReference type="SMART" id="SM00060">
    <property type="entry name" value="FN3"/>
    <property type="match status" value="1"/>
</dbReference>
<dbReference type="Pfam" id="PF00028">
    <property type="entry name" value="Cadherin"/>
    <property type="match status" value="2"/>
</dbReference>